<sequence length="1067" mass="118353">MGKGSKKAKAPYEAPDNLKSHQCLRIIDVLGEGQIKGPVNDWQGLFLNDTPVQAPDGSFNFKGISVELLTGTQTQLPLEGFSYTENEKPVNLQVKTTAPITRTITDPNVDRVRVTVGVSALKSIDSKGNTNRTNVSMSVQIGRGSAWKTVKTINLIDKKTNSQYLTSVILDDLPETPFNIRVVRNTPDSKSQTLINDTLWSSYTEIYDTKFSYPNTAIIGLKFDSEQFSGVPRRNYLIDGLIIDVPDNYNPETREYSGFWSGNFKQAWTDNPAWILYNLITNRRYGLGERLGKFGVDKFMLYTVAQYCDQLVDDGFGGREPRFACHCHITEQRPARDVIDDLCSVFRGMGIWTGTQYSVVIDRPSDMVTVYSNSNVVDGQFAYTSAPLKQRHTAAYVRYIDPNNNWETATEYVADDDLIQRFGFNVADVDAFGCTSRGQAHRVGKWLIQTEKLETQTVTFSVGREGIRHLPGDIIGIADNDYAGTTIGGRVISVDGSTIMLDRDIEIKNIKNAYLSITDTNSDLRKIQIQAQTKPNQIVLTQSVDADEYSVWSLYDNKIKPRLFKALSIAENDDGTYAITALQHDPNKEAIVDKGAKFDAENGTIFNWAIPPVEQLQVEVTPESDVYQARLSWSTPRTIQNLKFEVKIYREDKLVSREVVGDTEYCISDLQQGKFNATVRGVGGEDGRLGDETTISFSILPPAKPSGLVITPSAFNISIRPVMTSVSSLGTQFEFYKGSSRAEVESQTNYLGRAMSMIDVDCTPDTEYWYGVNAVNAVGRSEIYIQNTRTLQAEDGAGGILRIQTADGKFPDNDTATQMFYREFGFYPARDTTLIIYSLGADGKIAHSEPKMYNGSQWIEPAMFLDGDLIATGTMRGDRLVAGTEITAPLITGGQMVAGSVVSSGNPPAFELHQDGRLYARQANISGSVYASSGRLNNVIIDENCQINGKLTAMQIEGDITKVVYFPTPGSIVIEPEPFNRIICTPQIIVHSYSSDAIQESSYEIFGDSTIVGNDALFRVTVAAPYNRSRSDSASWYFRLPAHTKIKLHSFGKGHYPSAINLFIIKE</sequence>
<dbReference type="Pfam" id="PF24168">
    <property type="entry name" value="PB4_spike"/>
    <property type="match status" value="1"/>
</dbReference>
<dbReference type="InterPro" id="IPR057549">
    <property type="entry name" value="PB4_spike"/>
</dbReference>
<dbReference type="EMBL" id="NARP01000024">
    <property type="protein sequence ID" value="OTP98875.1"/>
    <property type="molecule type" value="Genomic_DNA"/>
</dbReference>
<name>A0A242NG54_9GAMM</name>
<dbReference type="PROSITE" id="PS50853">
    <property type="entry name" value="FN3"/>
    <property type="match status" value="1"/>
</dbReference>
<comment type="caution">
    <text evidence="2">The sequence shown here is derived from an EMBL/GenBank/DDBJ whole genome shotgun (WGS) entry which is preliminary data.</text>
</comment>
<dbReference type="InterPro" id="IPR036116">
    <property type="entry name" value="FN3_sf"/>
</dbReference>
<evidence type="ECO:0000313" key="3">
    <source>
        <dbReference type="EMBL" id="OTQ10568.1"/>
    </source>
</evidence>
<accession>A0A242NG54</accession>
<dbReference type="EMBL" id="NART01000016">
    <property type="protein sequence ID" value="OTQ10568.1"/>
    <property type="molecule type" value="Genomic_DNA"/>
</dbReference>
<dbReference type="Proteomes" id="UP000194800">
    <property type="component" value="Unassembled WGS sequence"/>
</dbReference>
<dbReference type="InterPro" id="IPR032876">
    <property type="entry name" value="J_dom"/>
</dbReference>
<dbReference type="Pfam" id="PF24489">
    <property type="entry name" value="Ig_J_second"/>
    <property type="match status" value="1"/>
</dbReference>
<dbReference type="SUPFAM" id="SSF49265">
    <property type="entry name" value="Fibronectin type III"/>
    <property type="match status" value="1"/>
</dbReference>
<keyword evidence="4" id="KW-1185">Reference proteome</keyword>
<dbReference type="InterPro" id="IPR053171">
    <property type="entry name" value="Viral_Tip_Attach_Protein"/>
</dbReference>
<gene>
    <name evidence="3" type="ORF">B6C91_05300</name>
    <name evidence="2" type="ORF">B6D08_09580</name>
</gene>
<feature type="domain" description="Fibronectin type-III" evidence="1">
    <location>
        <begin position="701"/>
        <end position="794"/>
    </location>
</feature>
<dbReference type="Pfam" id="PF13550">
    <property type="entry name" value="Phage-tail_3"/>
    <property type="match status" value="1"/>
</dbReference>
<dbReference type="Pfam" id="PF24421">
    <property type="entry name" value="Ig_J"/>
    <property type="match status" value="1"/>
</dbReference>
<dbReference type="Pfam" id="PF24801">
    <property type="entry name" value="FNIII-A_GpJ"/>
    <property type="match status" value="1"/>
</dbReference>
<dbReference type="PANTHER" id="PTHR36251:SF2">
    <property type="entry name" value="GIFSY-2 PROPHAGE HOST SPECIFICITY PROTEIN J, PHAGE LAMBDA"/>
    <property type="match status" value="1"/>
</dbReference>
<dbReference type="Proteomes" id="UP000194977">
    <property type="component" value="Unassembled WGS sequence"/>
</dbReference>
<evidence type="ECO:0000313" key="2">
    <source>
        <dbReference type="EMBL" id="OTP98875.1"/>
    </source>
</evidence>
<dbReference type="InterPro" id="IPR055383">
    <property type="entry name" value="FN3-1_GpJ"/>
</dbReference>
<proteinExistence type="predicted"/>
<dbReference type="InterPro" id="IPR055385">
    <property type="entry name" value="GpJ_HDII-ins2"/>
</dbReference>
<protein>
    <recommendedName>
        <fullName evidence="1">Fibronectin type-III domain-containing protein</fullName>
    </recommendedName>
</protein>
<dbReference type="InterPro" id="IPR003961">
    <property type="entry name" value="FN3_dom"/>
</dbReference>
<dbReference type="OrthoDB" id="109844at2"/>
<dbReference type="PANTHER" id="PTHR36251">
    <property type="entry name" value="FELS-1 PROPHAGE HOST SPECIFICITY PROTEIN-RELATED"/>
    <property type="match status" value="1"/>
</dbReference>
<evidence type="ECO:0000313" key="5">
    <source>
        <dbReference type="Proteomes" id="UP000194977"/>
    </source>
</evidence>
<evidence type="ECO:0000259" key="1">
    <source>
        <dbReference type="PROSITE" id="PS50853"/>
    </source>
</evidence>
<dbReference type="InterPro" id="IPR057587">
    <property type="entry name" value="GpJ_Ig_second"/>
</dbReference>
<reference evidence="4 5" key="1">
    <citation type="submission" date="2017-03" db="EMBL/GenBank/DDBJ databases">
        <title>Comparative genomics of honeybee gut symbionts reveal geographically distinct and subgroup specific antibiotic resistance.</title>
        <authorList>
            <person name="Ludvigsen J."/>
            <person name="Porcellato D."/>
            <person name="Labee-Lund T.M."/>
            <person name="Amdam G.V."/>
            <person name="Rudi K."/>
        </authorList>
    </citation>
    <scope>NUCLEOTIDE SEQUENCE [LARGE SCALE GENOMIC DNA]</scope>
    <source>
        <strain evidence="2 5">A-7-12</strain>
        <strain evidence="3 4">A-9-12</strain>
    </source>
</reference>
<dbReference type="AlphaFoldDB" id="A0A242NG54"/>
<evidence type="ECO:0000313" key="4">
    <source>
        <dbReference type="Proteomes" id="UP000194800"/>
    </source>
</evidence>
<organism evidence="2 5">
    <name type="scientific">Gilliamella apicola</name>
    <dbReference type="NCBI Taxonomy" id="1196095"/>
    <lineage>
        <taxon>Bacteria</taxon>
        <taxon>Pseudomonadati</taxon>
        <taxon>Pseudomonadota</taxon>
        <taxon>Gammaproteobacteria</taxon>
        <taxon>Orbales</taxon>
        <taxon>Orbaceae</taxon>
        <taxon>Gilliamella</taxon>
    </lineage>
</organism>